<evidence type="ECO:0000313" key="4">
    <source>
        <dbReference type="EMBL" id="CAF3765555.1"/>
    </source>
</evidence>
<dbReference type="AlphaFoldDB" id="A0A814GCQ5"/>
<dbReference type="EMBL" id="CAJOBC010003071">
    <property type="protein sequence ID" value="CAF3765555.1"/>
    <property type="molecule type" value="Genomic_DNA"/>
</dbReference>
<gene>
    <name evidence="2" type="ORF">GPM918_LOCUS13390</name>
    <name evidence="1" type="ORF">OVA965_LOCUS11188</name>
    <name evidence="4" type="ORF">SRO942_LOCUS13390</name>
    <name evidence="3" type="ORF">TMI583_LOCUS11184</name>
</gene>
<reference evidence="2" key="1">
    <citation type="submission" date="2021-02" db="EMBL/GenBank/DDBJ databases">
        <authorList>
            <person name="Nowell W R."/>
        </authorList>
    </citation>
    <scope>NUCLEOTIDE SEQUENCE</scope>
</reference>
<organism evidence="2 5">
    <name type="scientific">Didymodactylos carnosus</name>
    <dbReference type="NCBI Taxonomy" id="1234261"/>
    <lineage>
        <taxon>Eukaryota</taxon>
        <taxon>Metazoa</taxon>
        <taxon>Spiralia</taxon>
        <taxon>Gnathifera</taxon>
        <taxon>Rotifera</taxon>
        <taxon>Eurotatoria</taxon>
        <taxon>Bdelloidea</taxon>
        <taxon>Philodinida</taxon>
        <taxon>Philodinidae</taxon>
        <taxon>Didymodactylos</taxon>
    </lineage>
</organism>
<dbReference type="SUPFAM" id="SSF52540">
    <property type="entry name" value="P-loop containing nucleoside triphosphate hydrolases"/>
    <property type="match status" value="1"/>
</dbReference>
<sequence>MLTMSKKQYILNVEPVHLFLAGPGGNGKSHLVECMFFVSTRLFKRKPINNFSDIDGNVRTIKNAPTGLGKQLKKNYEALSSDKLNSYRAKIGSVKLIFDDEISRINYSMWSRVGTGPAIRLRTGRIGQDRTKS</sequence>
<dbReference type="Proteomes" id="UP000681722">
    <property type="component" value="Unassembled WGS sequence"/>
</dbReference>
<keyword evidence="5" id="KW-1185">Reference proteome</keyword>
<evidence type="ECO:0000313" key="2">
    <source>
        <dbReference type="EMBL" id="CAF0993770.1"/>
    </source>
</evidence>
<dbReference type="EMBL" id="CAJOBA010004273">
    <property type="protein sequence ID" value="CAF3708235.1"/>
    <property type="molecule type" value="Genomic_DNA"/>
</dbReference>
<comment type="caution">
    <text evidence="2">The sequence shown here is derived from an EMBL/GenBank/DDBJ whole genome shotgun (WGS) entry which is preliminary data.</text>
</comment>
<evidence type="ECO:0000313" key="3">
    <source>
        <dbReference type="EMBL" id="CAF3708235.1"/>
    </source>
</evidence>
<evidence type="ECO:0000313" key="1">
    <source>
        <dbReference type="EMBL" id="CAF0931788.1"/>
    </source>
</evidence>
<dbReference type="Proteomes" id="UP000682733">
    <property type="component" value="Unassembled WGS sequence"/>
</dbReference>
<proteinExistence type="predicted"/>
<dbReference type="EMBL" id="CAJNOK010004271">
    <property type="protein sequence ID" value="CAF0931788.1"/>
    <property type="molecule type" value="Genomic_DNA"/>
</dbReference>
<protein>
    <submittedName>
        <fullName evidence="2">Uncharacterized protein</fullName>
    </submittedName>
</protein>
<dbReference type="OrthoDB" id="10071389at2759"/>
<name>A0A814GCQ5_9BILA</name>
<accession>A0A814GCQ5</accession>
<evidence type="ECO:0000313" key="5">
    <source>
        <dbReference type="Proteomes" id="UP000663829"/>
    </source>
</evidence>
<dbReference type="Proteomes" id="UP000663829">
    <property type="component" value="Unassembled WGS sequence"/>
</dbReference>
<dbReference type="EMBL" id="CAJNOQ010003071">
    <property type="protein sequence ID" value="CAF0993770.1"/>
    <property type="molecule type" value="Genomic_DNA"/>
</dbReference>
<dbReference type="InterPro" id="IPR027417">
    <property type="entry name" value="P-loop_NTPase"/>
</dbReference>
<dbReference type="Proteomes" id="UP000677228">
    <property type="component" value="Unassembled WGS sequence"/>
</dbReference>